<reference evidence="2" key="1">
    <citation type="journal article" date="2023" name="Science">
        <title>Genome structures resolve the early diversification of teleost fishes.</title>
        <authorList>
            <person name="Parey E."/>
            <person name="Louis A."/>
            <person name="Montfort J."/>
            <person name="Bouchez O."/>
            <person name="Roques C."/>
            <person name="Iampietro C."/>
            <person name="Lluch J."/>
            <person name="Castinel A."/>
            <person name="Donnadieu C."/>
            <person name="Desvignes T."/>
            <person name="Floi Bucao C."/>
            <person name="Jouanno E."/>
            <person name="Wen M."/>
            <person name="Mejri S."/>
            <person name="Dirks R."/>
            <person name="Jansen H."/>
            <person name="Henkel C."/>
            <person name="Chen W.J."/>
            <person name="Zahm M."/>
            <person name="Cabau C."/>
            <person name="Klopp C."/>
            <person name="Thompson A.W."/>
            <person name="Robinson-Rechavi M."/>
            <person name="Braasch I."/>
            <person name="Lecointre G."/>
            <person name="Bobe J."/>
            <person name="Postlethwait J.H."/>
            <person name="Berthelot C."/>
            <person name="Roest Crollius H."/>
            <person name="Guiguen Y."/>
        </authorList>
    </citation>
    <scope>NUCLEOTIDE SEQUENCE</scope>
    <source>
        <strain evidence="2">NC1722</strain>
    </source>
</reference>
<dbReference type="AlphaFoldDB" id="A0AAD7WH76"/>
<evidence type="ECO:0000256" key="1">
    <source>
        <dbReference type="SAM" id="MobiDB-lite"/>
    </source>
</evidence>
<sequence length="156" mass="17025">MTPKRKNDTEFIHTSQCATFKSLHRRLCVPILLKEDNRTQGAEKKLDIFATVKRPTFPGFCNGETSREQDGNIPPLTPERPERRNPPVFNGEGLLMELSLTLTEISEGVKGGVGDRASLSLPGADEQITFAVDPRCHVSGAQIRGGAPNTALIAVM</sequence>
<dbReference type="EMBL" id="JAINUG010000102">
    <property type="protein sequence ID" value="KAJ8396867.1"/>
    <property type="molecule type" value="Genomic_DNA"/>
</dbReference>
<evidence type="ECO:0000313" key="2">
    <source>
        <dbReference type="EMBL" id="KAJ8396867.1"/>
    </source>
</evidence>
<comment type="caution">
    <text evidence="2">The sequence shown here is derived from an EMBL/GenBank/DDBJ whole genome shotgun (WGS) entry which is preliminary data.</text>
</comment>
<dbReference type="Proteomes" id="UP001221898">
    <property type="component" value="Unassembled WGS sequence"/>
</dbReference>
<proteinExistence type="predicted"/>
<organism evidence="2 3">
    <name type="scientific">Aldrovandia affinis</name>
    <dbReference type="NCBI Taxonomy" id="143900"/>
    <lineage>
        <taxon>Eukaryota</taxon>
        <taxon>Metazoa</taxon>
        <taxon>Chordata</taxon>
        <taxon>Craniata</taxon>
        <taxon>Vertebrata</taxon>
        <taxon>Euteleostomi</taxon>
        <taxon>Actinopterygii</taxon>
        <taxon>Neopterygii</taxon>
        <taxon>Teleostei</taxon>
        <taxon>Notacanthiformes</taxon>
        <taxon>Halosauridae</taxon>
        <taxon>Aldrovandia</taxon>
    </lineage>
</organism>
<evidence type="ECO:0000313" key="3">
    <source>
        <dbReference type="Proteomes" id="UP001221898"/>
    </source>
</evidence>
<accession>A0AAD7WH76</accession>
<protein>
    <submittedName>
        <fullName evidence="2">Uncharacterized protein</fullName>
    </submittedName>
</protein>
<name>A0AAD7WH76_9TELE</name>
<keyword evidence="3" id="KW-1185">Reference proteome</keyword>
<gene>
    <name evidence="2" type="ORF">AAFF_G00011900</name>
</gene>
<feature type="region of interest" description="Disordered" evidence="1">
    <location>
        <begin position="59"/>
        <end position="86"/>
    </location>
</feature>